<protein>
    <recommendedName>
        <fullName evidence="4">Anti-sigma-F factor NrsF</fullName>
    </recommendedName>
</protein>
<gene>
    <name evidence="2" type="ORF">SAMN05216466_102273</name>
</gene>
<reference evidence="2 3" key="1">
    <citation type="submission" date="2016-10" db="EMBL/GenBank/DDBJ databases">
        <authorList>
            <person name="de Groot N.N."/>
        </authorList>
    </citation>
    <scope>NUCLEOTIDE SEQUENCE [LARGE SCALE GENOMIC DNA]</scope>
    <source>
        <strain evidence="2 3">LMG 2247</strain>
    </source>
</reference>
<feature type="transmembrane region" description="Helical" evidence="1">
    <location>
        <begin position="134"/>
        <end position="153"/>
    </location>
</feature>
<dbReference type="InterPro" id="IPR009495">
    <property type="entry name" value="NrsF"/>
</dbReference>
<dbReference type="Pfam" id="PF06532">
    <property type="entry name" value="NrsF"/>
    <property type="match status" value="1"/>
</dbReference>
<dbReference type="Proteomes" id="UP000199706">
    <property type="component" value="Unassembled WGS sequence"/>
</dbReference>
<evidence type="ECO:0000313" key="2">
    <source>
        <dbReference type="EMBL" id="SDG14607.1"/>
    </source>
</evidence>
<dbReference type="AlphaFoldDB" id="A0A1G7RUW6"/>
<dbReference type="OrthoDB" id="6059252at2"/>
<feature type="transmembrane region" description="Helical" evidence="1">
    <location>
        <begin position="26"/>
        <end position="47"/>
    </location>
</feature>
<evidence type="ECO:0000313" key="3">
    <source>
        <dbReference type="Proteomes" id="UP000199706"/>
    </source>
</evidence>
<sequence length="213" mass="22700">MKTEDLVSLLAAGVPAIDQNVSAKRFSWAMLCGGVGSTVLMAIVYGIRPDIGAAMKTPLFWIKLALPLCLTLAALLATARLSRPGMEVGRAWAALAAPVLAVWIATLVLLWLTPPDARLPLVMGNTWRVCPRNIALLSVPVFITVFWAMRGLAPTRLRLAGAAGGLLAGATAAIAYCFHCPEMGVPFWAVWYLLGMLIPTLAGVALGPRLLNW</sequence>
<feature type="transmembrane region" description="Helical" evidence="1">
    <location>
        <begin position="190"/>
        <end position="211"/>
    </location>
</feature>
<proteinExistence type="predicted"/>
<dbReference type="RefSeq" id="WP_090682316.1">
    <property type="nucleotide sequence ID" value="NZ_CADERL010000002.1"/>
</dbReference>
<organism evidence="2 3">
    <name type="scientific">Paraburkholderia phenazinium</name>
    <dbReference type="NCBI Taxonomy" id="60549"/>
    <lineage>
        <taxon>Bacteria</taxon>
        <taxon>Pseudomonadati</taxon>
        <taxon>Pseudomonadota</taxon>
        <taxon>Betaproteobacteria</taxon>
        <taxon>Burkholderiales</taxon>
        <taxon>Burkholderiaceae</taxon>
        <taxon>Paraburkholderia</taxon>
    </lineage>
</organism>
<keyword evidence="1" id="KW-0812">Transmembrane</keyword>
<feature type="transmembrane region" description="Helical" evidence="1">
    <location>
        <begin position="91"/>
        <end position="113"/>
    </location>
</feature>
<feature type="transmembrane region" description="Helical" evidence="1">
    <location>
        <begin position="159"/>
        <end position="178"/>
    </location>
</feature>
<feature type="transmembrane region" description="Helical" evidence="1">
    <location>
        <begin position="59"/>
        <end position="79"/>
    </location>
</feature>
<evidence type="ECO:0000256" key="1">
    <source>
        <dbReference type="SAM" id="Phobius"/>
    </source>
</evidence>
<name>A0A1G7RUW6_9BURK</name>
<keyword evidence="1" id="KW-0472">Membrane</keyword>
<evidence type="ECO:0008006" key="4">
    <source>
        <dbReference type="Google" id="ProtNLM"/>
    </source>
</evidence>
<dbReference type="EMBL" id="FNCJ01000002">
    <property type="protein sequence ID" value="SDG14607.1"/>
    <property type="molecule type" value="Genomic_DNA"/>
</dbReference>
<accession>A0A1G7RUW6</accession>
<keyword evidence="1" id="KW-1133">Transmembrane helix</keyword>